<keyword evidence="3" id="KW-1185">Reference proteome</keyword>
<dbReference type="OrthoDB" id="5068804at2759"/>
<dbReference type="Proteomes" id="UP000510686">
    <property type="component" value="Chromosome 2"/>
</dbReference>
<evidence type="ECO:0000313" key="2">
    <source>
        <dbReference type="EMBL" id="QLI66412.1"/>
    </source>
</evidence>
<feature type="region of interest" description="Disordered" evidence="1">
    <location>
        <begin position="101"/>
        <end position="124"/>
    </location>
</feature>
<reference evidence="2 3" key="1">
    <citation type="submission" date="2020-07" db="EMBL/GenBank/DDBJ databases">
        <title>Telomere length de novo assembly of all 7 chromosomes of the fungus, Metarhizium brunneum, using a novel assembly pipeline.</title>
        <authorList>
            <person name="Saud z."/>
            <person name="Kortsinoglou A."/>
            <person name="Kouvelis V.N."/>
            <person name="Butt T.M."/>
        </authorList>
    </citation>
    <scope>NUCLEOTIDE SEQUENCE [LARGE SCALE GENOMIC DNA]</scope>
    <source>
        <strain evidence="2 3">4556</strain>
    </source>
</reference>
<feature type="compositionally biased region" description="Basic and acidic residues" evidence="1">
    <location>
        <begin position="101"/>
        <end position="111"/>
    </location>
</feature>
<dbReference type="KEGG" id="mbrn:90967577"/>
<proteinExistence type="predicted"/>
<sequence>MRSTTEVEYRSKEFEANPQCLIKEKQNVVTASQKEESVNEEIGVQEGLEIYTQLVHHINEMHLALSNLQVRGPASAFLLLQTLAGALSKAIITQLYDKEQDDKVKKPEKQKTRPCGTSEGSDIESRSLLSDGCNQCVSRQDITYNECAHVGAAECRVHVIKDISMGHDGKQIFVATLGEVFDVSGVSAENRATQLIGSMSDTALQEYFRAQSNQ</sequence>
<name>A0A7D5UUY4_9HYPO</name>
<accession>A0A7D5UUY4</accession>
<dbReference type="RefSeq" id="XP_065986146.1">
    <property type="nucleotide sequence ID" value="XM_066130061.1"/>
</dbReference>
<organism evidence="2 3">
    <name type="scientific">Metarhizium brunneum</name>
    <dbReference type="NCBI Taxonomy" id="500148"/>
    <lineage>
        <taxon>Eukaryota</taxon>
        <taxon>Fungi</taxon>
        <taxon>Dikarya</taxon>
        <taxon>Ascomycota</taxon>
        <taxon>Pezizomycotina</taxon>
        <taxon>Sordariomycetes</taxon>
        <taxon>Hypocreomycetidae</taxon>
        <taxon>Hypocreales</taxon>
        <taxon>Clavicipitaceae</taxon>
        <taxon>Metarhizium</taxon>
    </lineage>
</organism>
<evidence type="ECO:0000313" key="3">
    <source>
        <dbReference type="Proteomes" id="UP000510686"/>
    </source>
</evidence>
<protein>
    <submittedName>
        <fullName evidence="2">Uncharacterized protein</fullName>
    </submittedName>
</protein>
<dbReference type="AlphaFoldDB" id="A0A7D5UUY4"/>
<gene>
    <name evidence="2" type="ORF">G6M90_00g030480</name>
</gene>
<evidence type="ECO:0000256" key="1">
    <source>
        <dbReference type="SAM" id="MobiDB-lite"/>
    </source>
</evidence>
<dbReference type="GeneID" id="90967577"/>
<dbReference type="EMBL" id="CP058933">
    <property type="protein sequence ID" value="QLI66412.1"/>
    <property type="molecule type" value="Genomic_DNA"/>
</dbReference>